<dbReference type="AlphaFoldDB" id="A0A544VWU9"/>
<feature type="domain" description="ESX-1 secretion-associated protein EspA/EspE-like" evidence="2">
    <location>
        <begin position="65"/>
        <end position="149"/>
    </location>
</feature>
<dbReference type="RefSeq" id="WP_142554043.1">
    <property type="nucleotide sequence ID" value="NZ_VIFX01000030.1"/>
</dbReference>
<feature type="region of interest" description="Disordered" evidence="1">
    <location>
        <begin position="224"/>
        <end position="276"/>
    </location>
</feature>
<dbReference type="InterPro" id="IPR043796">
    <property type="entry name" value="ESX-1_EspA/EspE-like"/>
</dbReference>
<keyword evidence="4" id="KW-1185">Reference proteome</keyword>
<protein>
    <recommendedName>
        <fullName evidence="2">ESX-1 secretion-associated protein EspA/EspE-like domain-containing protein</fullName>
    </recommendedName>
</protein>
<dbReference type="Pfam" id="PF18879">
    <property type="entry name" value="EspA_EspE"/>
    <property type="match status" value="1"/>
</dbReference>
<name>A0A544VWU9_9MYCO</name>
<dbReference type="EMBL" id="VIFX01000030">
    <property type="protein sequence ID" value="TQR84466.1"/>
    <property type="molecule type" value="Genomic_DNA"/>
</dbReference>
<gene>
    <name evidence="3" type="ORF">D8S82_21505</name>
</gene>
<evidence type="ECO:0000259" key="2">
    <source>
        <dbReference type="Pfam" id="PF18879"/>
    </source>
</evidence>
<accession>A0A544VWU9</accession>
<comment type="caution">
    <text evidence="3">The sequence shown here is derived from an EMBL/GenBank/DDBJ whole genome shotgun (WGS) entry which is preliminary data.</text>
</comment>
<evidence type="ECO:0000313" key="3">
    <source>
        <dbReference type="EMBL" id="TQR84466.1"/>
    </source>
</evidence>
<evidence type="ECO:0000313" key="4">
    <source>
        <dbReference type="Proteomes" id="UP000315759"/>
    </source>
</evidence>
<feature type="compositionally biased region" description="Pro residues" evidence="1">
    <location>
        <begin position="262"/>
        <end position="276"/>
    </location>
</feature>
<organism evidence="3 4">
    <name type="scientific">Mycolicibacterium hodleri</name>
    <dbReference type="NCBI Taxonomy" id="49897"/>
    <lineage>
        <taxon>Bacteria</taxon>
        <taxon>Bacillati</taxon>
        <taxon>Actinomycetota</taxon>
        <taxon>Actinomycetes</taxon>
        <taxon>Mycobacteriales</taxon>
        <taxon>Mycobacteriaceae</taxon>
        <taxon>Mycolicibacterium</taxon>
    </lineage>
</organism>
<evidence type="ECO:0000256" key="1">
    <source>
        <dbReference type="SAM" id="MobiDB-lite"/>
    </source>
</evidence>
<reference evidence="3 4" key="1">
    <citation type="submission" date="2018-10" db="EMBL/GenBank/DDBJ databases">
        <title>Draft genome of Mycobacterium hodleri strain B.</title>
        <authorList>
            <person name="Amande T.J."/>
            <person name="Mcgenity T.J."/>
        </authorList>
    </citation>
    <scope>NUCLEOTIDE SEQUENCE [LARGE SCALE GENOMIC DNA]</scope>
    <source>
        <strain evidence="3 4">B</strain>
    </source>
</reference>
<proteinExistence type="predicted"/>
<sequence length="276" mass="29475">MSLLGEAIDLLRKYGDVIGGKWGDPPGPLDRQLPNSDALGTIANLAESPIIMAAQLAIYGMKVTTGSGEPETGEAFVTSEKKYRDAGELLEKTEIDDPSQWDGTAATAYQAKASNHLHQTYEVAEGDKEMRPLLQALGQKVKETRDGLQGLIDFLADYDTATSWMNSIPGGAIPKAIADAGVASTQLSMAQVSMAALVAESYDKADKIRAVASRYQGASAQQLFGEQTDDQGNPVVLPCGEPFGDERTHGTLPTRTQANAPYEPPFNPEPPVLQPK</sequence>
<dbReference type="Proteomes" id="UP000315759">
    <property type="component" value="Unassembled WGS sequence"/>
</dbReference>